<dbReference type="InterPro" id="IPR029472">
    <property type="entry name" value="Copia-like_N"/>
</dbReference>
<dbReference type="InterPro" id="IPR025724">
    <property type="entry name" value="GAG-pre-integrase_dom"/>
</dbReference>
<dbReference type="AlphaFoldDB" id="A0A803LD36"/>
<organism evidence="4 5">
    <name type="scientific">Chenopodium quinoa</name>
    <name type="common">Quinoa</name>
    <dbReference type="NCBI Taxonomy" id="63459"/>
    <lineage>
        <taxon>Eukaryota</taxon>
        <taxon>Viridiplantae</taxon>
        <taxon>Streptophyta</taxon>
        <taxon>Embryophyta</taxon>
        <taxon>Tracheophyta</taxon>
        <taxon>Spermatophyta</taxon>
        <taxon>Magnoliopsida</taxon>
        <taxon>eudicotyledons</taxon>
        <taxon>Gunneridae</taxon>
        <taxon>Pentapetalae</taxon>
        <taxon>Caryophyllales</taxon>
        <taxon>Chenopodiaceae</taxon>
        <taxon>Chenopodioideae</taxon>
        <taxon>Atripliceae</taxon>
        <taxon>Chenopodium</taxon>
    </lineage>
</organism>
<dbReference type="Gramene" id="AUR62009775-RA">
    <property type="protein sequence ID" value="AUR62009775-RA:cds"/>
    <property type="gene ID" value="AUR62009775"/>
</dbReference>
<evidence type="ECO:0000259" key="2">
    <source>
        <dbReference type="Pfam" id="PF14244"/>
    </source>
</evidence>
<protein>
    <submittedName>
        <fullName evidence="4">Uncharacterized protein</fullName>
    </submittedName>
</protein>
<accession>A0A803LD36</accession>
<keyword evidence="5" id="KW-1185">Reference proteome</keyword>
<dbReference type="Pfam" id="PF13976">
    <property type="entry name" value="gag_pre-integrs"/>
    <property type="match status" value="1"/>
</dbReference>
<evidence type="ECO:0000313" key="4">
    <source>
        <dbReference type="EnsemblPlants" id="AUR62009775-RA:cds"/>
    </source>
</evidence>
<dbReference type="EnsemblPlants" id="AUR62009775-RA">
    <property type="protein sequence ID" value="AUR62009775-RA:cds"/>
    <property type="gene ID" value="AUR62009775"/>
</dbReference>
<feature type="domain" description="Retrotransposon Copia-like N-terminal" evidence="2">
    <location>
        <begin position="26"/>
        <end position="69"/>
    </location>
</feature>
<dbReference type="Pfam" id="PF22936">
    <property type="entry name" value="Pol_BBD"/>
    <property type="match status" value="1"/>
</dbReference>
<feature type="domain" description="GAG-pre-integrase" evidence="1">
    <location>
        <begin position="382"/>
        <end position="436"/>
    </location>
</feature>
<reference evidence="4" key="2">
    <citation type="submission" date="2021-03" db="UniProtKB">
        <authorList>
            <consortium name="EnsemblPlants"/>
        </authorList>
    </citation>
    <scope>IDENTIFICATION</scope>
</reference>
<sequence length="515" mass="57985">MASIESPQNFATLPLNQNPASIYYIHPSDANSAHLVSFKFNGDGFTSWKRAMLLTLSAKNKVGFVNGDYCRPVDEASVERKAWDRCNDLSVWDAIDEAHPLPYCTCQLTKRVLERHQQEMVIQFMMKLSDQFATVRATNSNSGRNFRSQPLGFSKPNVQTQFRSSAGDQKFDKPDSRFYCTHCEIPGHSVDRCFKLHGYPPNFKGFKDKRVAAMSSADQEAMETDESSGDHVTIEQYNQFMPYMKSQKEAEAKEINAKGYAMMAGNLCLFSSSADKWLLDSGATDHIFSDIALFAKLTPVLTPYYITIPDGSRILVKNTGVVKLNDEISLLNVLHVPDFKFNLISVHKLCKDLCCELHFTHDKCFVQTQTGQLIHLGNMRAGLYKFQEQEASNRTTLVSDNKASQDAVEEAKLWHLRLGHLSFGQLKVVKPDCDVNNCLASTICQYNARVKVIRSDNAQELIEGDMKRSYSPTHMCFLANSCAIHEPLTYTEAAADPIWVDAMDKEITALLNNET</sequence>
<feature type="domain" description="Retrovirus-related Pol polyprotein from transposon TNT 1-94-like beta-barrel" evidence="3">
    <location>
        <begin position="277"/>
        <end position="351"/>
    </location>
</feature>
<proteinExistence type="predicted"/>
<evidence type="ECO:0000313" key="5">
    <source>
        <dbReference type="Proteomes" id="UP000596660"/>
    </source>
</evidence>
<dbReference type="InterPro" id="IPR054722">
    <property type="entry name" value="PolX-like_BBD"/>
</dbReference>
<reference evidence="4" key="1">
    <citation type="journal article" date="2017" name="Nature">
        <title>The genome of Chenopodium quinoa.</title>
        <authorList>
            <person name="Jarvis D.E."/>
            <person name="Ho Y.S."/>
            <person name="Lightfoot D.J."/>
            <person name="Schmoeckel S.M."/>
            <person name="Li B."/>
            <person name="Borm T.J.A."/>
            <person name="Ohyanagi H."/>
            <person name="Mineta K."/>
            <person name="Michell C.T."/>
            <person name="Saber N."/>
            <person name="Kharbatia N.M."/>
            <person name="Rupper R.R."/>
            <person name="Sharp A.R."/>
            <person name="Dally N."/>
            <person name="Boughton B.A."/>
            <person name="Woo Y.H."/>
            <person name="Gao G."/>
            <person name="Schijlen E.G.W.M."/>
            <person name="Guo X."/>
            <person name="Momin A.A."/>
            <person name="Negrao S."/>
            <person name="Al-Babili S."/>
            <person name="Gehring C."/>
            <person name="Roessner U."/>
            <person name="Jung C."/>
            <person name="Murphy K."/>
            <person name="Arold S.T."/>
            <person name="Gojobori T."/>
            <person name="van der Linden C.G."/>
            <person name="van Loo E.N."/>
            <person name="Jellen E.N."/>
            <person name="Maughan P.J."/>
            <person name="Tester M."/>
        </authorList>
    </citation>
    <scope>NUCLEOTIDE SEQUENCE [LARGE SCALE GENOMIC DNA]</scope>
    <source>
        <strain evidence="4">cv. PI 614886</strain>
    </source>
</reference>
<dbReference type="Proteomes" id="UP000596660">
    <property type="component" value="Unplaced"/>
</dbReference>
<dbReference type="PANTHER" id="PTHR37610:SF97">
    <property type="entry name" value="RETROTRANSPOSON GAG DOMAIN-CONTAINING PROTEIN"/>
    <property type="match status" value="1"/>
</dbReference>
<name>A0A803LD36_CHEQI</name>
<evidence type="ECO:0000259" key="3">
    <source>
        <dbReference type="Pfam" id="PF22936"/>
    </source>
</evidence>
<evidence type="ECO:0000259" key="1">
    <source>
        <dbReference type="Pfam" id="PF13976"/>
    </source>
</evidence>
<dbReference type="Pfam" id="PF14244">
    <property type="entry name" value="Retrotran_gag_3"/>
    <property type="match status" value="1"/>
</dbReference>
<dbReference type="PANTHER" id="PTHR37610">
    <property type="entry name" value="CCHC-TYPE DOMAIN-CONTAINING PROTEIN"/>
    <property type="match status" value="1"/>
</dbReference>